<evidence type="ECO:0000313" key="2">
    <source>
        <dbReference type="EMBL" id="MBI0557562.1"/>
    </source>
</evidence>
<dbReference type="EMBL" id="WABS01000171">
    <property type="protein sequence ID" value="MBI0557562.1"/>
    <property type="molecule type" value="Genomic_DNA"/>
</dbReference>
<proteinExistence type="predicted"/>
<gene>
    <name evidence="2" type="ORF">F6Q06_24500</name>
</gene>
<dbReference type="Proteomes" id="UP001194579">
    <property type="component" value="Unassembled WGS sequence"/>
</dbReference>
<comment type="caution">
    <text evidence="2">The sequence shown here is derived from an EMBL/GenBank/DDBJ whole genome shotgun (WGS) entry which is preliminary data.</text>
</comment>
<organism evidence="2 3">
    <name type="scientific">Pectobacterium parmentieri</name>
    <dbReference type="NCBI Taxonomy" id="1905730"/>
    <lineage>
        <taxon>Bacteria</taxon>
        <taxon>Pseudomonadati</taxon>
        <taxon>Pseudomonadota</taxon>
        <taxon>Gammaproteobacteria</taxon>
        <taxon>Enterobacterales</taxon>
        <taxon>Pectobacteriaceae</taxon>
        <taxon>Pectobacterium</taxon>
    </lineage>
</organism>
<keyword evidence="1" id="KW-0812">Transmembrane</keyword>
<evidence type="ECO:0000313" key="3">
    <source>
        <dbReference type="Proteomes" id="UP001194579"/>
    </source>
</evidence>
<name>A0ABS0S6S8_PECPM</name>
<feature type="non-terminal residue" evidence="2">
    <location>
        <position position="1"/>
    </location>
</feature>
<accession>A0ABS0S6S8</accession>
<reference evidence="3" key="1">
    <citation type="submission" date="2023-07" db="EMBL/GenBank/DDBJ databases">
        <title>Identification of Pectobacterium versatile causing blackleg of potato from New York State with a whole genome sequencing approach.</title>
        <authorList>
            <person name="Ma X."/>
            <person name="Swingle B."/>
        </authorList>
    </citation>
    <scope>NUCLEOTIDE SEQUENCE [LARGE SCALE GENOMIC DNA]</scope>
    <source>
        <strain evidence="3">NY1588A</strain>
    </source>
</reference>
<keyword evidence="1" id="KW-1133">Transmembrane helix</keyword>
<feature type="transmembrane region" description="Helical" evidence="1">
    <location>
        <begin position="70"/>
        <end position="94"/>
    </location>
</feature>
<protein>
    <submittedName>
        <fullName evidence="2">VRR-NUC domain-containing protein</fullName>
    </submittedName>
</protein>
<sequence length="120" mass="12600">RQARYTLSWFSDKTSEIITWTFTQLQALWKTVQAGMDITLDYLQQIDWVQILHDIGDGTVQLAIKVAERVVTHIVISAIAGALVLAVTAIAAAITAGGPALAALLSALAAVGGGTLAIAN</sequence>
<keyword evidence="1" id="KW-0472">Membrane</keyword>
<evidence type="ECO:0000256" key="1">
    <source>
        <dbReference type="SAM" id="Phobius"/>
    </source>
</evidence>
<keyword evidence="3" id="KW-1185">Reference proteome</keyword>
<feature type="transmembrane region" description="Helical" evidence="1">
    <location>
        <begin position="100"/>
        <end position="119"/>
    </location>
</feature>